<comment type="similarity">
    <text evidence="1">Belongs to the peptidase S13 family.</text>
</comment>
<gene>
    <name evidence="3" type="primary">dacB</name>
    <name evidence="3" type="ORF">NEA10_11145</name>
</gene>
<keyword evidence="4" id="KW-1185">Reference proteome</keyword>
<dbReference type="PANTHER" id="PTHR30023:SF0">
    <property type="entry name" value="PENICILLIN-SENSITIVE CARBOXYPEPTIDASE A"/>
    <property type="match status" value="1"/>
</dbReference>
<evidence type="ECO:0000313" key="4">
    <source>
        <dbReference type="Proteomes" id="UP001056708"/>
    </source>
</evidence>
<dbReference type="Gene3D" id="3.40.710.10">
    <property type="entry name" value="DD-peptidase/beta-lactamase superfamily"/>
    <property type="match status" value="2"/>
</dbReference>
<dbReference type="SUPFAM" id="SSF56601">
    <property type="entry name" value="beta-lactamase/transpeptidase-like"/>
    <property type="match status" value="1"/>
</dbReference>
<protein>
    <submittedName>
        <fullName evidence="3">D-alanyl-D-alanine carboxypeptidase/D-alanyl-D-alanine-endopeptidase</fullName>
        <ecNumber evidence="3">3.4.16.4</ecNumber>
    </submittedName>
</protein>
<evidence type="ECO:0000256" key="1">
    <source>
        <dbReference type="ARBA" id="ARBA00006096"/>
    </source>
</evidence>
<dbReference type="EMBL" id="CP098611">
    <property type="protein sequence ID" value="USR89448.1"/>
    <property type="molecule type" value="Genomic_DNA"/>
</dbReference>
<dbReference type="RefSeq" id="WP_252659942.1">
    <property type="nucleotide sequence ID" value="NZ_CP098611.1"/>
</dbReference>
<evidence type="ECO:0000256" key="2">
    <source>
        <dbReference type="ARBA" id="ARBA00022801"/>
    </source>
</evidence>
<dbReference type="Gene3D" id="3.50.80.20">
    <property type="entry name" value="D-Ala-D-Ala carboxypeptidase C, peptidase S13"/>
    <property type="match status" value="1"/>
</dbReference>
<dbReference type="Proteomes" id="UP001056708">
    <property type="component" value="Chromosome"/>
</dbReference>
<sequence length="496" mass="53782">MAWSGSKGLVGAIAAMVLLGILEFPGRRGLAGEASSQICQGELAEALDEIRLNHSPAARWGVLVQSLEGDRTLYSREAQQYFLPASNVKLLTTAAALTHLGPEYRVRTSVYRTETGVQIVGRGDPTLTGEQLETLAQQVAATGLTHVGELLLDASYFPGEAINPRWQWQDVQAGYGAPANSAIIDRNEIPFRLYPQEVGEPLRLEWEREEDGAPGRWWLENRSRTVAAEEPEWLRLGRGFGDPIITIEGELAAGSEPAAVSVAQVYPNQAFLEQFRRQLQAQGLAVGTYRITEVPQSTKAGEIAGVDSPSLGSLVEETNRVSDNLYAEVLLRWLGVTAAPEWLAEEESSGRPPSAAQRGLQAVSRVLARLGVDEELFEINDGSGLSRLNWVSPQALVQTLQGMARSPHGRLYRESLPVAGESGTLRHRLGDSPVAIQAKTGTIAGVSALSGYLEHPEYGTLTFAIIVNQSTRSAREQRGAIDDMVRLLTQVRSCSG</sequence>
<dbReference type="GO" id="GO:0009002">
    <property type="term" value="F:serine-type D-Ala-D-Ala carboxypeptidase activity"/>
    <property type="evidence" value="ECO:0007669"/>
    <property type="project" value="UniProtKB-EC"/>
</dbReference>
<dbReference type="PRINTS" id="PR00922">
    <property type="entry name" value="DADACBPTASE3"/>
</dbReference>
<proteinExistence type="inferred from homology"/>
<dbReference type="EC" id="3.4.16.4" evidence="3"/>
<name>A0ABY5AMQ6_9CYAN</name>
<dbReference type="InterPro" id="IPR012338">
    <property type="entry name" value="Beta-lactam/transpept-like"/>
</dbReference>
<organism evidence="3 4">
    <name type="scientific">Phormidium yuhuli AB48</name>
    <dbReference type="NCBI Taxonomy" id="2940671"/>
    <lineage>
        <taxon>Bacteria</taxon>
        <taxon>Bacillati</taxon>
        <taxon>Cyanobacteriota</taxon>
        <taxon>Cyanophyceae</taxon>
        <taxon>Oscillatoriophycideae</taxon>
        <taxon>Oscillatoriales</taxon>
        <taxon>Oscillatoriaceae</taxon>
        <taxon>Phormidium</taxon>
        <taxon>Phormidium yuhuli</taxon>
    </lineage>
</organism>
<accession>A0ABY5AMQ6</accession>
<keyword evidence="2 3" id="KW-0378">Hydrolase</keyword>
<dbReference type="NCBIfam" id="TIGR00666">
    <property type="entry name" value="PBP4"/>
    <property type="match status" value="1"/>
</dbReference>
<dbReference type="PANTHER" id="PTHR30023">
    <property type="entry name" value="D-ALANYL-D-ALANINE CARBOXYPEPTIDASE"/>
    <property type="match status" value="1"/>
</dbReference>
<evidence type="ECO:0000313" key="3">
    <source>
        <dbReference type="EMBL" id="USR89448.1"/>
    </source>
</evidence>
<keyword evidence="3" id="KW-0121">Carboxypeptidase</keyword>
<keyword evidence="3" id="KW-0645">Protease</keyword>
<dbReference type="Pfam" id="PF02113">
    <property type="entry name" value="Peptidase_S13"/>
    <property type="match status" value="1"/>
</dbReference>
<reference evidence="3" key="1">
    <citation type="submission" date="2022-06" db="EMBL/GenBank/DDBJ databases">
        <title>Genome sequence of Phormidium yuhuli AB48 isolated from an industrial photobioreactor environment.</title>
        <authorList>
            <person name="Qiu Y."/>
            <person name="Noonan A.J.C."/>
            <person name="Dofher K."/>
            <person name="Koch M."/>
            <person name="Kieft B."/>
            <person name="Lin X."/>
            <person name="Ziels R.M."/>
            <person name="Hallam S.J."/>
        </authorList>
    </citation>
    <scope>NUCLEOTIDE SEQUENCE</scope>
    <source>
        <strain evidence="3">AB48</strain>
    </source>
</reference>
<dbReference type="InterPro" id="IPR000667">
    <property type="entry name" value="Peptidase_S13"/>
</dbReference>